<dbReference type="RefSeq" id="WP_219316633.1">
    <property type="nucleotide sequence ID" value="NZ_JAHWYN010000004.1"/>
</dbReference>
<sequence length="134" mass="15003">MKNIKFLFLAFNLFLFSCNTDDSSTKETETQNMTKMYDEIISTSMVNTNPCTNPAEWSFTTIGSKACGGSSGYIAYSLKINVTEFLKKVENYTKAEDAYNKKWGVISTCDIILPPTRVDCVNGKPTLVYSDLDN</sequence>
<evidence type="ECO:0008006" key="3">
    <source>
        <dbReference type="Google" id="ProtNLM"/>
    </source>
</evidence>
<proteinExistence type="predicted"/>
<dbReference type="PROSITE" id="PS51257">
    <property type="entry name" value="PROKAR_LIPOPROTEIN"/>
    <property type="match status" value="1"/>
</dbReference>
<dbReference type="EMBL" id="JAHWYN010000004">
    <property type="protein sequence ID" value="MBW4360128.1"/>
    <property type="molecule type" value="Genomic_DNA"/>
</dbReference>
<organism evidence="1 2">
    <name type="scientific">Flavobacterium taihuense</name>
    <dbReference type="NCBI Taxonomy" id="2857508"/>
    <lineage>
        <taxon>Bacteria</taxon>
        <taxon>Pseudomonadati</taxon>
        <taxon>Bacteroidota</taxon>
        <taxon>Flavobacteriia</taxon>
        <taxon>Flavobacteriales</taxon>
        <taxon>Flavobacteriaceae</taxon>
        <taxon>Flavobacterium</taxon>
    </lineage>
</organism>
<accession>A0ABS6XTV7</accession>
<name>A0ABS6XTV7_9FLAO</name>
<evidence type="ECO:0000313" key="2">
    <source>
        <dbReference type="Proteomes" id="UP000812031"/>
    </source>
</evidence>
<gene>
    <name evidence="1" type="ORF">KZH69_06480</name>
</gene>
<dbReference type="Proteomes" id="UP000812031">
    <property type="component" value="Unassembled WGS sequence"/>
</dbReference>
<reference evidence="1 2" key="1">
    <citation type="submission" date="2021-07" db="EMBL/GenBank/DDBJ databases">
        <title>Flavobacterium sp. nov. isolated from sediment on the Taihu Lake.</title>
        <authorList>
            <person name="Qu J.-H."/>
        </authorList>
    </citation>
    <scope>NUCLEOTIDE SEQUENCE [LARGE SCALE GENOMIC DNA]</scope>
    <source>
        <strain evidence="1 2">NAS39</strain>
    </source>
</reference>
<comment type="caution">
    <text evidence="1">The sequence shown here is derived from an EMBL/GenBank/DDBJ whole genome shotgun (WGS) entry which is preliminary data.</text>
</comment>
<evidence type="ECO:0000313" key="1">
    <source>
        <dbReference type="EMBL" id="MBW4360128.1"/>
    </source>
</evidence>
<keyword evidence="2" id="KW-1185">Reference proteome</keyword>
<protein>
    <recommendedName>
        <fullName evidence="3">Lipoprotein</fullName>
    </recommendedName>
</protein>